<dbReference type="GO" id="GO:0046084">
    <property type="term" value="P:adenine biosynthetic process"/>
    <property type="evidence" value="ECO:0007669"/>
    <property type="project" value="TreeGrafter"/>
</dbReference>
<dbReference type="PANTHER" id="PTHR10520">
    <property type="entry name" value="TRIFUNCTIONAL PURINE BIOSYNTHETIC PROTEIN ADENOSINE-3-RELATED"/>
    <property type="match status" value="1"/>
</dbReference>
<name>A0A1F5G140_9BACT</name>
<comment type="catalytic activity">
    <reaction evidence="11">
        <text>2-formamido-N(1)-(5-O-phospho-beta-D-ribosyl)acetamidine + ATP = 5-amino-1-(5-phospho-beta-D-ribosyl)imidazole + ADP + phosphate + H(+)</text>
        <dbReference type="Rhea" id="RHEA:23032"/>
        <dbReference type="ChEBI" id="CHEBI:15378"/>
        <dbReference type="ChEBI" id="CHEBI:30616"/>
        <dbReference type="ChEBI" id="CHEBI:43474"/>
        <dbReference type="ChEBI" id="CHEBI:137981"/>
        <dbReference type="ChEBI" id="CHEBI:147287"/>
        <dbReference type="ChEBI" id="CHEBI:456216"/>
        <dbReference type="EC" id="6.3.3.1"/>
    </reaction>
</comment>
<feature type="domain" description="PurM-like N-terminal" evidence="12">
    <location>
        <begin position="48"/>
        <end position="175"/>
    </location>
</feature>
<evidence type="ECO:0000256" key="4">
    <source>
        <dbReference type="ARBA" id="ARBA00020367"/>
    </source>
</evidence>
<dbReference type="InterPro" id="IPR004733">
    <property type="entry name" value="PurM_cligase"/>
</dbReference>
<dbReference type="Pfam" id="PF02769">
    <property type="entry name" value="AIRS_C"/>
    <property type="match status" value="1"/>
</dbReference>
<organism evidence="14 15">
    <name type="scientific">Candidatus Curtissbacteria bacterium RIFCSPHIGHO2_01_FULL_41_13</name>
    <dbReference type="NCBI Taxonomy" id="1797745"/>
    <lineage>
        <taxon>Bacteria</taxon>
        <taxon>Candidatus Curtissiibacteriota</taxon>
    </lineage>
</organism>
<sequence length="367" mass="40719">MTKKITYAAVGDNYYTKDPIKKLAQTAARKTASNPKASGFSEVSATRGESAYVFKIGQQYFASVVEGLGTKNLIADAMRRITGKTYYDVIGYDTVATIINDLVSVGAKPLVVHAYWAIEDNSWLQDNQRMKDFIRGWHDACKFSGAVWGGGETPTLKGIIVPQTVDLGGSAVGIIKSEKRLITDQSLKIDDKIVLIKSKGVNANGISLARAVAKKLPAGYGTKMKSGKLYGDDLLTKTNIYAKLVQDLLDAGIDIHYISNITGHGLRKIMRARKNFTYVIEKLFAPQEVFNFIQEYAGINDYEMYQTFNMGQDYAIFINQRDVKKAQEIITKNNFQSLDAGYVSRGPRQVILKSKNITFTAETLNLR</sequence>
<evidence type="ECO:0000256" key="9">
    <source>
        <dbReference type="ARBA" id="ARBA00032931"/>
    </source>
</evidence>
<dbReference type="InterPro" id="IPR036676">
    <property type="entry name" value="PurM-like_C_sf"/>
</dbReference>
<keyword evidence="6" id="KW-0547">Nucleotide-binding</keyword>
<dbReference type="GO" id="GO:0006189">
    <property type="term" value="P:'de novo' IMP biosynthetic process"/>
    <property type="evidence" value="ECO:0007669"/>
    <property type="project" value="UniProtKB-UniPathway"/>
</dbReference>
<dbReference type="EMBL" id="MFBA01000024">
    <property type="protein sequence ID" value="OGD85524.1"/>
    <property type="molecule type" value="Genomic_DNA"/>
</dbReference>
<evidence type="ECO:0000256" key="2">
    <source>
        <dbReference type="ARBA" id="ARBA00010280"/>
    </source>
</evidence>
<gene>
    <name evidence="14" type="ORF">A2696_00700</name>
</gene>
<evidence type="ECO:0000256" key="5">
    <source>
        <dbReference type="ARBA" id="ARBA00022598"/>
    </source>
</evidence>
<dbReference type="GO" id="GO:0004641">
    <property type="term" value="F:phosphoribosylformylglycinamidine cyclo-ligase activity"/>
    <property type="evidence" value="ECO:0007669"/>
    <property type="project" value="UniProtKB-EC"/>
</dbReference>
<dbReference type="EC" id="6.3.3.1" evidence="3"/>
<evidence type="ECO:0000259" key="13">
    <source>
        <dbReference type="Pfam" id="PF02769"/>
    </source>
</evidence>
<comment type="pathway">
    <text evidence="1">Purine metabolism; IMP biosynthesis via de novo pathway; 5-amino-1-(5-phospho-D-ribosyl)imidazole from N(2)-formyl-N(1)-(5-phospho-D-ribosyl)glycinamide: step 2/2.</text>
</comment>
<dbReference type="PANTHER" id="PTHR10520:SF12">
    <property type="entry name" value="TRIFUNCTIONAL PURINE BIOSYNTHETIC PROTEIN ADENOSINE-3"/>
    <property type="match status" value="1"/>
</dbReference>
<evidence type="ECO:0000313" key="15">
    <source>
        <dbReference type="Proteomes" id="UP000177069"/>
    </source>
</evidence>
<dbReference type="Proteomes" id="UP000177069">
    <property type="component" value="Unassembled WGS sequence"/>
</dbReference>
<dbReference type="Pfam" id="PF00586">
    <property type="entry name" value="AIRS"/>
    <property type="match status" value="1"/>
</dbReference>
<dbReference type="UniPathway" id="UPA00074">
    <property type="reaction ID" value="UER00129"/>
</dbReference>
<evidence type="ECO:0000256" key="6">
    <source>
        <dbReference type="ARBA" id="ARBA00022741"/>
    </source>
</evidence>
<dbReference type="GO" id="GO:0005524">
    <property type="term" value="F:ATP binding"/>
    <property type="evidence" value="ECO:0007669"/>
    <property type="project" value="UniProtKB-KW"/>
</dbReference>
<evidence type="ECO:0000313" key="14">
    <source>
        <dbReference type="EMBL" id="OGD85524.1"/>
    </source>
</evidence>
<reference evidence="14 15" key="1">
    <citation type="journal article" date="2016" name="Nat. Commun.">
        <title>Thousands of microbial genomes shed light on interconnected biogeochemical processes in an aquifer system.</title>
        <authorList>
            <person name="Anantharaman K."/>
            <person name="Brown C.T."/>
            <person name="Hug L.A."/>
            <person name="Sharon I."/>
            <person name="Castelle C.J."/>
            <person name="Probst A.J."/>
            <person name="Thomas B.C."/>
            <person name="Singh A."/>
            <person name="Wilkins M.J."/>
            <person name="Karaoz U."/>
            <person name="Brodie E.L."/>
            <person name="Williams K.H."/>
            <person name="Hubbard S.S."/>
            <person name="Banfield J.F."/>
        </authorList>
    </citation>
    <scope>NUCLEOTIDE SEQUENCE [LARGE SCALE GENOMIC DNA]</scope>
</reference>
<dbReference type="Gene3D" id="3.30.1330.10">
    <property type="entry name" value="PurM-like, N-terminal domain"/>
    <property type="match status" value="1"/>
</dbReference>
<keyword evidence="7" id="KW-0067">ATP-binding</keyword>
<feature type="domain" description="PurM-like C-terminal" evidence="13">
    <location>
        <begin position="190"/>
        <end position="349"/>
    </location>
</feature>
<dbReference type="SUPFAM" id="SSF56042">
    <property type="entry name" value="PurM C-terminal domain-like"/>
    <property type="match status" value="1"/>
</dbReference>
<evidence type="ECO:0000256" key="11">
    <source>
        <dbReference type="ARBA" id="ARBA00049057"/>
    </source>
</evidence>
<comment type="similarity">
    <text evidence="2">Belongs to the AIR synthase family.</text>
</comment>
<evidence type="ECO:0000256" key="3">
    <source>
        <dbReference type="ARBA" id="ARBA00013047"/>
    </source>
</evidence>
<dbReference type="InterPro" id="IPR016188">
    <property type="entry name" value="PurM-like_N"/>
</dbReference>
<evidence type="ECO:0000259" key="12">
    <source>
        <dbReference type="Pfam" id="PF00586"/>
    </source>
</evidence>
<dbReference type="InterPro" id="IPR010918">
    <property type="entry name" value="PurM-like_C_dom"/>
</dbReference>
<evidence type="ECO:0000256" key="7">
    <source>
        <dbReference type="ARBA" id="ARBA00022840"/>
    </source>
</evidence>
<dbReference type="SUPFAM" id="SSF55326">
    <property type="entry name" value="PurM N-terminal domain-like"/>
    <property type="match status" value="1"/>
</dbReference>
<evidence type="ECO:0000256" key="1">
    <source>
        <dbReference type="ARBA" id="ARBA00004686"/>
    </source>
</evidence>
<proteinExistence type="inferred from homology"/>
<dbReference type="GO" id="GO:0005829">
    <property type="term" value="C:cytosol"/>
    <property type="evidence" value="ECO:0007669"/>
    <property type="project" value="TreeGrafter"/>
</dbReference>
<dbReference type="Gene3D" id="3.90.650.10">
    <property type="entry name" value="PurM-like C-terminal domain"/>
    <property type="match status" value="1"/>
</dbReference>
<protein>
    <recommendedName>
        <fullName evidence="4">Phosphoribosylformylglycinamidine cyclo-ligase</fullName>
        <ecNumber evidence="3">6.3.3.1</ecNumber>
    </recommendedName>
    <alternativeName>
        <fullName evidence="9">AIR synthase</fullName>
    </alternativeName>
    <alternativeName>
        <fullName evidence="10">AIRS</fullName>
    </alternativeName>
    <alternativeName>
        <fullName evidence="8">Phosphoribosyl-aminoimidazole synthetase</fullName>
    </alternativeName>
</protein>
<dbReference type="GO" id="GO:0004637">
    <property type="term" value="F:phosphoribosylamine-glycine ligase activity"/>
    <property type="evidence" value="ECO:0007669"/>
    <property type="project" value="TreeGrafter"/>
</dbReference>
<evidence type="ECO:0000256" key="8">
    <source>
        <dbReference type="ARBA" id="ARBA00031908"/>
    </source>
</evidence>
<dbReference type="AlphaFoldDB" id="A0A1F5G140"/>
<keyword evidence="5" id="KW-0436">Ligase</keyword>
<comment type="caution">
    <text evidence="14">The sequence shown here is derived from an EMBL/GenBank/DDBJ whole genome shotgun (WGS) entry which is preliminary data.</text>
</comment>
<dbReference type="InterPro" id="IPR036921">
    <property type="entry name" value="PurM-like_N_sf"/>
</dbReference>
<accession>A0A1F5G140</accession>
<evidence type="ECO:0000256" key="10">
    <source>
        <dbReference type="ARBA" id="ARBA00033093"/>
    </source>
</evidence>